<accession>A0A4Q7YXQ7</accession>
<dbReference type="Pfam" id="PF00753">
    <property type="entry name" value="Lactamase_B"/>
    <property type="match status" value="1"/>
</dbReference>
<protein>
    <submittedName>
        <fullName evidence="2">Metallo-beta-lactamase class B</fullName>
    </submittedName>
</protein>
<dbReference type="InterPro" id="IPR001279">
    <property type="entry name" value="Metallo-B-lactamas"/>
</dbReference>
<dbReference type="AlphaFoldDB" id="A0A4Q7YXQ7"/>
<sequence>MAWTQVHREILRKGCHALRMTRSPCSHMLSRLLLVLFVLVSLAGVRSRAQNNPEWTEPFPAHRIAGNLYYVGSKDLAAFLVVTPEGNILINSNLESSVSQIKASIEKLGFRFSDTKILLISHAHLDHAAGSATIKRLTGARYMVMDADVPVVEDGGKTDFAYGREKGWSYTPAKVDRVLHDGDEVKLGGAVLVAHKTAGHTRGCTTWTMKVTDNGKTYDAVIIGSPNVNPGYRLAGKPSYPGIVADYEQTFKTLKTLHCDIFLGAHGGYYGMTAKYARLKGGDRQAFVDPAGYASYVSEREGAFRKELARQQGQRASAKGF</sequence>
<dbReference type="Proteomes" id="UP000292958">
    <property type="component" value="Unassembled WGS sequence"/>
</dbReference>
<dbReference type="NCBIfam" id="NF033105">
    <property type="entry name" value="bla_subclass_B3"/>
    <property type="match status" value="1"/>
</dbReference>
<comment type="caution">
    <text evidence="2">The sequence shown here is derived from an EMBL/GenBank/DDBJ whole genome shotgun (WGS) entry which is preliminary data.</text>
</comment>
<reference evidence="2 3" key="1">
    <citation type="submission" date="2019-02" db="EMBL/GenBank/DDBJ databases">
        <title>Genomic Encyclopedia of Archaeal and Bacterial Type Strains, Phase II (KMG-II): from individual species to whole genera.</title>
        <authorList>
            <person name="Goeker M."/>
        </authorList>
    </citation>
    <scope>NUCLEOTIDE SEQUENCE [LARGE SCALE GENOMIC DNA]</scope>
    <source>
        <strain evidence="2 3">DSM 18101</strain>
    </source>
</reference>
<dbReference type="SMART" id="SM00849">
    <property type="entry name" value="Lactamase_B"/>
    <property type="match status" value="1"/>
</dbReference>
<proteinExistence type="predicted"/>
<gene>
    <name evidence="2" type="ORF">BDD14_3475</name>
</gene>
<dbReference type="PANTHER" id="PTHR42951:SF17">
    <property type="entry name" value="METALLO-BETA-LACTAMASE DOMAIN-CONTAINING PROTEIN"/>
    <property type="match status" value="1"/>
</dbReference>
<dbReference type="NCBIfam" id="NF012229">
    <property type="entry name" value="bla_class_B_core"/>
    <property type="match status" value="1"/>
</dbReference>
<dbReference type="PANTHER" id="PTHR42951">
    <property type="entry name" value="METALLO-BETA-LACTAMASE DOMAIN-CONTAINING"/>
    <property type="match status" value="1"/>
</dbReference>
<evidence type="ECO:0000259" key="1">
    <source>
        <dbReference type="SMART" id="SM00849"/>
    </source>
</evidence>
<dbReference type="InterPro" id="IPR050855">
    <property type="entry name" value="NDM-1-like"/>
</dbReference>
<evidence type="ECO:0000313" key="2">
    <source>
        <dbReference type="EMBL" id="RZU41933.1"/>
    </source>
</evidence>
<dbReference type="Gene3D" id="3.60.15.10">
    <property type="entry name" value="Ribonuclease Z/Hydroxyacylglutathione hydrolase-like"/>
    <property type="match status" value="1"/>
</dbReference>
<name>A0A4Q7YXQ7_9BACT</name>
<feature type="domain" description="Metallo-beta-lactamase" evidence="1">
    <location>
        <begin position="75"/>
        <end position="266"/>
    </location>
</feature>
<dbReference type="InterPro" id="IPR036866">
    <property type="entry name" value="RibonucZ/Hydroxyglut_hydro"/>
</dbReference>
<dbReference type="EMBL" id="SHKW01000001">
    <property type="protein sequence ID" value="RZU41933.1"/>
    <property type="molecule type" value="Genomic_DNA"/>
</dbReference>
<organism evidence="2 3">
    <name type="scientific">Edaphobacter modestus</name>
    <dbReference type="NCBI Taxonomy" id="388466"/>
    <lineage>
        <taxon>Bacteria</taxon>
        <taxon>Pseudomonadati</taxon>
        <taxon>Acidobacteriota</taxon>
        <taxon>Terriglobia</taxon>
        <taxon>Terriglobales</taxon>
        <taxon>Acidobacteriaceae</taxon>
        <taxon>Edaphobacter</taxon>
    </lineage>
</organism>
<evidence type="ECO:0000313" key="3">
    <source>
        <dbReference type="Proteomes" id="UP000292958"/>
    </source>
</evidence>
<dbReference type="SUPFAM" id="SSF56281">
    <property type="entry name" value="Metallo-hydrolase/oxidoreductase"/>
    <property type="match status" value="1"/>
</dbReference>
<keyword evidence="3" id="KW-1185">Reference proteome</keyword>